<comment type="caution">
    <text evidence="2">The sequence shown here is derived from an EMBL/GenBank/DDBJ whole genome shotgun (WGS) entry which is preliminary data.</text>
</comment>
<evidence type="ECO:0000256" key="1">
    <source>
        <dbReference type="SAM" id="SignalP"/>
    </source>
</evidence>
<proteinExistence type="predicted"/>
<dbReference type="EMBL" id="DWWS01000054">
    <property type="protein sequence ID" value="HJC25047.1"/>
    <property type="molecule type" value="Genomic_DNA"/>
</dbReference>
<name>A0A9D2NIK8_9FIRM</name>
<reference evidence="2" key="2">
    <citation type="submission" date="2021-04" db="EMBL/GenBank/DDBJ databases">
        <authorList>
            <person name="Gilroy R."/>
        </authorList>
    </citation>
    <scope>NUCLEOTIDE SEQUENCE</scope>
    <source>
        <strain evidence="2">USAMLcec2-132</strain>
    </source>
</reference>
<gene>
    <name evidence="2" type="ORF">H9761_15330</name>
</gene>
<organism evidence="2 3">
    <name type="scientific">Candidatus Eisenbergiella merdavium</name>
    <dbReference type="NCBI Taxonomy" id="2838551"/>
    <lineage>
        <taxon>Bacteria</taxon>
        <taxon>Bacillati</taxon>
        <taxon>Bacillota</taxon>
        <taxon>Clostridia</taxon>
        <taxon>Lachnospirales</taxon>
        <taxon>Lachnospiraceae</taxon>
        <taxon>Eisenbergiella</taxon>
    </lineage>
</organism>
<protein>
    <submittedName>
        <fullName evidence="2">Uncharacterized protein</fullName>
    </submittedName>
</protein>
<sequence length="160" mass="17376">MMGKKAKTILVLVSMICLLMGNLNVAAAEMNFEEIPQRQFEVIADESSAISVQSNPSLAACEIGIGAADNGVEINFVTTATQTANEIGVKNVIVQEKVWYGWKDIPASSYYSSNSSYYIGSIVYTGATKGTTYRIKCTHYAKFGSTELTLNNTSSEIVYN</sequence>
<keyword evidence="1" id="KW-0732">Signal</keyword>
<accession>A0A9D2NIK8</accession>
<dbReference type="Proteomes" id="UP000823891">
    <property type="component" value="Unassembled WGS sequence"/>
</dbReference>
<dbReference type="AlphaFoldDB" id="A0A9D2NIK8"/>
<evidence type="ECO:0000313" key="3">
    <source>
        <dbReference type="Proteomes" id="UP000823891"/>
    </source>
</evidence>
<reference evidence="2" key="1">
    <citation type="journal article" date="2021" name="PeerJ">
        <title>Extensive microbial diversity within the chicken gut microbiome revealed by metagenomics and culture.</title>
        <authorList>
            <person name="Gilroy R."/>
            <person name="Ravi A."/>
            <person name="Getino M."/>
            <person name="Pursley I."/>
            <person name="Horton D.L."/>
            <person name="Alikhan N.F."/>
            <person name="Baker D."/>
            <person name="Gharbi K."/>
            <person name="Hall N."/>
            <person name="Watson M."/>
            <person name="Adriaenssens E.M."/>
            <person name="Foster-Nyarko E."/>
            <person name="Jarju S."/>
            <person name="Secka A."/>
            <person name="Antonio M."/>
            <person name="Oren A."/>
            <person name="Chaudhuri R.R."/>
            <person name="La Ragione R."/>
            <person name="Hildebrand F."/>
            <person name="Pallen M.J."/>
        </authorList>
    </citation>
    <scope>NUCLEOTIDE SEQUENCE</scope>
    <source>
        <strain evidence="2">USAMLcec2-132</strain>
    </source>
</reference>
<feature type="signal peptide" evidence="1">
    <location>
        <begin position="1"/>
        <end position="27"/>
    </location>
</feature>
<feature type="chain" id="PRO_5039241764" evidence="1">
    <location>
        <begin position="28"/>
        <end position="160"/>
    </location>
</feature>
<evidence type="ECO:0000313" key="2">
    <source>
        <dbReference type="EMBL" id="HJC25047.1"/>
    </source>
</evidence>